<keyword evidence="2" id="KW-0472">Membrane</keyword>
<protein>
    <submittedName>
        <fullName evidence="3">Uncharacterized protein</fullName>
    </submittedName>
</protein>
<evidence type="ECO:0000313" key="3">
    <source>
        <dbReference type="EMBL" id="KAK3869329.1"/>
    </source>
</evidence>
<keyword evidence="2" id="KW-1133">Transmembrane helix</keyword>
<keyword evidence="4" id="KW-1185">Reference proteome</keyword>
<name>A0AAE1F9C0_PETCI</name>
<evidence type="ECO:0000313" key="4">
    <source>
        <dbReference type="Proteomes" id="UP001286313"/>
    </source>
</evidence>
<dbReference type="Proteomes" id="UP001286313">
    <property type="component" value="Unassembled WGS sequence"/>
</dbReference>
<dbReference type="AlphaFoldDB" id="A0AAE1F9C0"/>
<comment type="caution">
    <text evidence="3">The sequence shown here is derived from an EMBL/GenBank/DDBJ whole genome shotgun (WGS) entry which is preliminary data.</text>
</comment>
<feature type="transmembrane region" description="Helical" evidence="2">
    <location>
        <begin position="531"/>
        <end position="552"/>
    </location>
</feature>
<gene>
    <name evidence="3" type="ORF">Pcinc_025376</name>
</gene>
<reference evidence="3" key="1">
    <citation type="submission" date="2023-10" db="EMBL/GenBank/DDBJ databases">
        <title>Genome assemblies of two species of porcelain crab, Petrolisthes cinctipes and Petrolisthes manimaculis (Anomura: Porcellanidae).</title>
        <authorList>
            <person name="Angst P."/>
        </authorList>
    </citation>
    <scope>NUCLEOTIDE SEQUENCE</scope>
    <source>
        <strain evidence="3">PB745_01</strain>
        <tissue evidence="3">Gill</tissue>
    </source>
</reference>
<accession>A0AAE1F9C0</accession>
<feature type="region of interest" description="Disordered" evidence="1">
    <location>
        <begin position="1"/>
        <end position="52"/>
    </location>
</feature>
<organism evidence="3 4">
    <name type="scientific">Petrolisthes cinctipes</name>
    <name type="common">Flat porcelain crab</name>
    <dbReference type="NCBI Taxonomy" id="88211"/>
    <lineage>
        <taxon>Eukaryota</taxon>
        <taxon>Metazoa</taxon>
        <taxon>Ecdysozoa</taxon>
        <taxon>Arthropoda</taxon>
        <taxon>Crustacea</taxon>
        <taxon>Multicrustacea</taxon>
        <taxon>Malacostraca</taxon>
        <taxon>Eumalacostraca</taxon>
        <taxon>Eucarida</taxon>
        <taxon>Decapoda</taxon>
        <taxon>Pleocyemata</taxon>
        <taxon>Anomura</taxon>
        <taxon>Galatheoidea</taxon>
        <taxon>Porcellanidae</taxon>
        <taxon>Petrolisthes</taxon>
    </lineage>
</organism>
<sequence length="565" mass="63344">MKRIKSIFRNKDKKNEDEKKDSSGFGPSAEKRSHDSSVTPMASGAGPVAGNESHNFQCLIRRRGDSDEEDLDLKELELMEDDMLFAHHMDFMFHGSRRHRRDHSFIKTPTESAVDIEHRKWELPLIVKPDLDNEITDWAEDMEVDCGVIETVPLYTLILVSHLHSSLTLSVLLPQWGGAPSMICEARPRYHHHPSLCCRYSSWDGMELVDDGRDEVYPGIPGWSGMVARIPRNLSSSSLLKVARCLQFAALIVTNTSEEGERGRRQHVFSSSGHISYCIVHHKLTFETFATRIPIHAAAVSRNSIPTIVVKDRGGNTQTINLNQLQFGKWTYGLLNLGSGTVPKFIPMDDDANLGDVDDDNNNNVNDASMVRSQITLDGRFFYTYCAKATPNFVTDYKFYYQLPRTGHTEEEILLYPSVDAKHNITMHIGGEEWVVCKVNGEAVVRKVSEGPCAPVDEKLLKLRLSFPDDKKMEMELDGKNAVTVSLTEDYESVFFKQLEPDVAAKLVYVQCAGTCPDPDDTPVVDSSNTALIIVSVFLAIFIVLSLLLICLRRTFPVQGNGSMS</sequence>
<evidence type="ECO:0000256" key="1">
    <source>
        <dbReference type="SAM" id="MobiDB-lite"/>
    </source>
</evidence>
<evidence type="ECO:0000256" key="2">
    <source>
        <dbReference type="SAM" id="Phobius"/>
    </source>
</evidence>
<proteinExistence type="predicted"/>
<feature type="compositionally biased region" description="Basic and acidic residues" evidence="1">
    <location>
        <begin position="9"/>
        <end position="22"/>
    </location>
</feature>
<dbReference type="EMBL" id="JAWQEG010002853">
    <property type="protein sequence ID" value="KAK3869329.1"/>
    <property type="molecule type" value="Genomic_DNA"/>
</dbReference>
<keyword evidence="2" id="KW-0812">Transmembrane</keyword>